<dbReference type="GO" id="GO:0003824">
    <property type="term" value="F:catalytic activity"/>
    <property type="evidence" value="ECO:0007669"/>
    <property type="project" value="InterPro"/>
</dbReference>
<dbReference type="SUPFAM" id="SSF56219">
    <property type="entry name" value="DNase I-like"/>
    <property type="match status" value="1"/>
</dbReference>
<dbReference type="AlphaFoldDB" id="A0A8K0A2D6"/>
<dbReference type="Gene3D" id="3.60.10.10">
    <property type="entry name" value="Endonuclease/exonuclease/phosphatase"/>
    <property type="match status" value="1"/>
</dbReference>
<evidence type="ECO:0000259" key="1">
    <source>
        <dbReference type="Pfam" id="PF03372"/>
    </source>
</evidence>
<dbReference type="InterPro" id="IPR036691">
    <property type="entry name" value="Endo/exonu/phosph_ase_sf"/>
</dbReference>
<dbReference type="PANTHER" id="PTHR47510:SF3">
    <property type="entry name" value="ENDO_EXONUCLEASE_PHOSPHATASE DOMAIN-CONTAINING PROTEIN"/>
    <property type="match status" value="1"/>
</dbReference>
<evidence type="ECO:0000313" key="2">
    <source>
        <dbReference type="EMBL" id="CAH1266681.1"/>
    </source>
</evidence>
<gene>
    <name evidence="2" type="primary">Hypp3507</name>
    <name evidence="2" type="ORF">BLAG_LOCUS20231</name>
</gene>
<dbReference type="PANTHER" id="PTHR47510">
    <property type="entry name" value="REVERSE TRANSCRIPTASE DOMAIN-CONTAINING PROTEIN"/>
    <property type="match status" value="1"/>
</dbReference>
<name>A0A8K0A2D6_BRALA</name>
<dbReference type="InterPro" id="IPR005135">
    <property type="entry name" value="Endo/exonuclease/phosphatase"/>
</dbReference>
<dbReference type="Pfam" id="PF03372">
    <property type="entry name" value="Exo_endo_phos"/>
    <property type="match status" value="1"/>
</dbReference>
<sequence length="258" mass="29285">MNTHIAIITETWFNADIPDAQWDINNYHLFSKPRQGRKGGGLAIYVKDNIYAKPLDITTPSDFECLWINIRPPRLPRELSSIAICAVYIPPNSPHSEAFTDHLSTVVDQLRSVSPDVGLCIAGDFNRTDVNDLCRGNQLQQVDLFGTKGARMFGTVEVTITSPAVQKKIFSGTRSDGRNFLHFDKERTPDINPLHTMTKEEMQNELTYRGTVTYTEAEKMTKKPLSDSLKHTFHGTKESLHFCTTNPIKVWMNYTYNT</sequence>
<organism evidence="2 3">
    <name type="scientific">Branchiostoma lanceolatum</name>
    <name type="common">Common lancelet</name>
    <name type="synonym">Amphioxus lanceolatum</name>
    <dbReference type="NCBI Taxonomy" id="7740"/>
    <lineage>
        <taxon>Eukaryota</taxon>
        <taxon>Metazoa</taxon>
        <taxon>Chordata</taxon>
        <taxon>Cephalochordata</taxon>
        <taxon>Leptocardii</taxon>
        <taxon>Amphioxiformes</taxon>
        <taxon>Branchiostomatidae</taxon>
        <taxon>Branchiostoma</taxon>
    </lineage>
</organism>
<evidence type="ECO:0000313" key="3">
    <source>
        <dbReference type="Proteomes" id="UP000838412"/>
    </source>
</evidence>
<reference evidence="2" key="1">
    <citation type="submission" date="2022-01" db="EMBL/GenBank/DDBJ databases">
        <authorList>
            <person name="Braso-Vives M."/>
        </authorList>
    </citation>
    <scope>NUCLEOTIDE SEQUENCE</scope>
</reference>
<feature type="domain" description="Endonuclease/exonuclease/phosphatase" evidence="1">
    <location>
        <begin position="5"/>
        <end position="132"/>
    </location>
</feature>
<keyword evidence="3" id="KW-1185">Reference proteome</keyword>
<accession>A0A8K0A2D6</accession>
<dbReference type="OrthoDB" id="10037236at2759"/>
<protein>
    <submittedName>
        <fullName evidence="2">Hypp3507 protein</fullName>
    </submittedName>
</protein>
<proteinExistence type="predicted"/>
<dbReference type="EMBL" id="OV696691">
    <property type="protein sequence ID" value="CAH1266681.1"/>
    <property type="molecule type" value="Genomic_DNA"/>
</dbReference>
<dbReference type="Proteomes" id="UP000838412">
    <property type="component" value="Chromosome 6"/>
</dbReference>